<dbReference type="Proteomes" id="UP000755585">
    <property type="component" value="Unassembled WGS sequence"/>
</dbReference>
<dbReference type="PANTHER" id="PTHR43236:SF2">
    <property type="entry name" value="BLL0069 PROTEIN"/>
    <property type="match status" value="1"/>
</dbReference>
<evidence type="ECO:0000259" key="1">
    <source>
        <dbReference type="Pfam" id="PF06114"/>
    </source>
</evidence>
<dbReference type="EMBL" id="JAGINT010000002">
    <property type="protein sequence ID" value="MBP2353423.1"/>
    <property type="molecule type" value="Genomic_DNA"/>
</dbReference>
<protein>
    <submittedName>
        <fullName evidence="2">Zn-dependent peptidase ImmA (M78 family)</fullName>
    </submittedName>
</protein>
<dbReference type="Pfam" id="PF06114">
    <property type="entry name" value="Peptidase_M78"/>
    <property type="match status" value="1"/>
</dbReference>
<reference evidence="2 3" key="1">
    <citation type="submission" date="2021-03" db="EMBL/GenBank/DDBJ databases">
        <title>Sequencing the genomes of 1000 actinobacteria strains.</title>
        <authorList>
            <person name="Klenk H.-P."/>
        </authorList>
    </citation>
    <scope>NUCLEOTIDE SEQUENCE [LARGE SCALE GENOMIC DNA]</scope>
    <source>
        <strain evidence="2 3">DSM 18824</strain>
    </source>
</reference>
<dbReference type="InterPro" id="IPR052345">
    <property type="entry name" value="Rad_response_metalloprotease"/>
</dbReference>
<evidence type="ECO:0000313" key="3">
    <source>
        <dbReference type="Proteomes" id="UP000755585"/>
    </source>
</evidence>
<evidence type="ECO:0000313" key="2">
    <source>
        <dbReference type="EMBL" id="MBP2353423.1"/>
    </source>
</evidence>
<organism evidence="2 3">
    <name type="scientific">Kribbella aluminosa</name>
    <dbReference type="NCBI Taxonomy" id="416017"/>
    <lineage>
        <taxon>Bacteria</taxon>
        <taxon>Bacillati</taxon>
        <taxon>Actinomycetota</taxon>
        <taxon>Actinomycetes</taxon>
        <taxon>Propionibacteriales</taxon>
        <taxon>Kribbellaceae</taxon>
        <taxon>Kribbella</taxon>
    </lineage>
</organism>
<accession>A0ABS4UP55</accession>
<name>A0ABS4UP55_9ACTN</name>
<comment type="caution">
    <text evidence="2">The sequence shown here is derived from an EMBL/GenBank/DDBJ whole genome shotgun (WGS) entry which is preliminary data.</text>
</comment>
<feature type="domain" description="IrrE N-terminal-like" evidence="1">
    <location>
        <begin position="169"/>
        <end position="304"/>
    </location>
</feature>
<gene>
    <name evidence="2" type="ORF">JOF29_004533</name>
</gene>
<dbReference type="InterPro" id="IPR010359">
    <property type="entry name" value="IrrE_HExxH"/>
</dbReference>
<dbReference type="RefSeq" id="WP_209696388.1">
    <property type="nucleotide sequence ID" value="NZ_BAAAVU010000001.1"/>
</dbReference>
<dbReference type="PANTHER" id="PTHR43236">
    <property type="entry name" value="ANTITOXIN HIGA1"/>
    <property type="match status" value="1"/>
</dbReference>
<dbReference type="Gene3D" id="1.10.10.2910">
    <property type="match status" value="1"/>
</dbReference>
<keyword evidence="3" id="KW-1185">Reference proteome</keyword>
<sequence length="392" mass="43384">MQSVVLRLDVSPEMLQWAVERSRRGGEEVARAIPQLTAWMTGEGRPTVKQLEKFARATYTPIGYLLMELPPAEDLPIPDFRTARDTGVVEPSPNLLDTIYICEQRQEWYAGFAARHDLDPVPFVGSASPADPPALVAGSMREILGFTYQARQQYRTWSDALRNLIDLVEDAGVLVMVSGIVGSNTHRVLDPKEFRGFTLIDAHAPLIFINGADTKAAQIFTMAHELAHIWAGLSGVDKPELGSLDDVGAEDRRTLERWCNEVAAEFLVPAELIPAELSGPTLTDDLDRLARQFKVSTLVVLRRLFDAGTFSWDDYQSAYVDELARVLELAGNSGSGGGNYYNTQPLRVSRRFAKALISDTLEGQTLHRQAFHLLGVRKPATFQTFGEELGVA</sequence>
<proteinExistence type="predicted"/>